<dbReference type="PANTHER" id="PTHR12175:SF1">
    <property type="entry name" value="PITH DOMAIN-CONTAINING PROTEIN 1"/>
    <property type="match status" value="1"/>
</dbReference>
<dbReference type="Proteomes" id="UP000244811">
    <property type="component" value="Chromosome 2"/>
</dbReference>
<reference evidence="4" key="1">
    <citation type="submission" date="2022-07" db="EMBL/GenBank/DDBJ databases">
        <title>Evaluation of T. orientalis genome assembly methods using nanopore sequencing and analysis of variation between genomes.</title>
        <authorList>
            <person name="Yam J."/>
            <person name="Micallef M.L."/>
            <person name="Liu M."/>
            <person name="Djordjevic S.P."/>
            <person name="Bogema D.R."/>
            <person name="Jenkins C."/>
        </authorList>
    </citation>
    <scope>NUCLEOTIDE SEQUENCE</scope>
    <source>
        <strain evidence="4">Goon Nure</strain>
    </source>
</reference>
<evidence type="ECO:0000313" key="5">
    <source>
        <dbReference type="Proteomes" id="UP000244811"/>
    </source>
</evidence>
<evidence type="ECO:0000313" key="4">
    <source>
        <dbReference type="EMBL" id="UKK01821.2"/>
    </source>
</evidence>
<evidence type="ECO:0000259" key="3">
    <source>
        <dbReference type="PROSITE" id="PS51532"/>
    </source>
</evidence>
<dbReference type="InterPro" id="IPR045099">
    <property type="entry name" value="PITH1-like"/>
</dbReference>
<dbReference type="InterPro" id="IPR010400">
    <property type="entry name" value="PITH_dom"/>
</dbReference>
<dbReference type="SUPFAM" id="SSF49785">
    <property type="entry name" value="Galactose-binding domain-like"/>
    <property type="match status" value="1"/>
</dbReference>
<name>A0A976QV49_THEOR</name>
<dbReference type="InterPro" id="IPR008979">
    <property type="entry name" value="Galactose-bd-like_sf"/>
</dbReference>
<dbReference type="Pfam" id="PF06201">
    <property type="entry name" value="PITH"/>
    <property type="match status" value="1"/>
</dbReference>
<feature type="domain" description="PITH" evidence="3">
    <location>
        <begin position="10"/>
        <end position="180"/>
    </location>
</feature>
<organism evidence="4 5">
    <name type="scientific">Theileria orientalis</name>
    <dbReference type="NCBI Taxonomy" id="68886"/>
    <lineage>
        <taxon>Eukaryota</taxon>
        <taxon>Sar</taxon>
        <taxon>Alveolata</taxon>
        <taxon>Apicomplexa</taxon>
        <taxon>Aconoidasida</taxon>
        <taxon>Piroplasmida</taxon>
        <taxon>Theileriidae</taxon>
        <taxon>Theileria</taxon>
    </lineage>
</organism>
<dbReference type="AlphaFoldDB" id="A0A976QV49"/>
<dbReference type="GO" id="GO:0005737">
    <property type="term" value="C:cytoplasm"/>
    <property type="evidence" value="ECO:0007669"/>
    <property type="project" value="UniProtKB-ARBA"/>
</dbReference>
<evidence type="ECO:0000256" key="1">
    <source>
        <dbReference type="ARBA" id="ARBA00025788"/>
    </source>
</evidence>
<dbReference type="EMBL" id="CP056071">
    <property type="protein sequence ID" value="UKK01821.2"/>
    <property type="molecule type" value="Genomic_DNA"/>
</dbReference>
<dbReference type="Gene3D" id="2.60.120.470">
    <property type="entry name" value="PITH domain"/>
    <property type="match status" value="1"/>
</dbReference>
<accession>A0A976QV49</accession>
<dbReference type="PROSITE" id="PS51532">
    <property type="entry name" value="PITH"/>
    <property type="match status" value="1"/>
</dbReference>
<feature type="compositionally biased region" description="Low complexity" evidence="2">
    <location>
        <begin position="456"/>
        <end position="465"/>
    </location>
</feature>
<sequence length="473" mass="53437">MHSAGCGCKAEHELASSFICLRDYLNLSSIRVLNSTSDPNLGGLIFKKYGERLSDFHVISDDVETELLFTVPFAQPCDVHNLLVVNESDSVLQVKIYANRPEFDFTDIDITTPSLKLDLPPDWHGSFVHSLGSRQLRGVENLAIHFLSKEGEVKLRYIGLRGKPLNVSSGVVDVAYEVTPAPNASENLTELRGFRVSIPFNNIFNIFNSSYSESKRLFHSPNNGFNRSKNKLEFSVFAKNPSFERKQRQQRRSKRLKQVVPLEHMGMTTLMDSLVRKSKHRQRRLFGYRLSELPGDGGIIPLLETKSDKAAWVRNYFSAYEGKDPEYVLSSMSDDKMVNAISADPLKTAGKFKNADPLVDNFFYQVVERVFGQEAFLQATFKKTIASIRRHHVEVSEGTQNYYGLEVETLFSHLDPEDMEKLRQIEIQVKSGKIDPNVFSTKFDPMLDHEGGNGDNSGSSSNSPNFEVDTDDE</sequence>
<feature type="region of interest" description="Disordered" evidence="2">
    <location>
        <begin position="441"/>
        <end position="473"/>
    </location>
</feature>
<comment type="similarity">
    <text evidence="1">Belongs to the PITHD1 family.</text>
</comment>
<evidence type="ECO:0000256" key="2">
    <source>
        <dbReference type="SAM" id="MobiDB-lite"/>
    </source>
</evidence>
<protein>
    <recommendedName>
        <fullName evidence="3">PITH domain-containing protein</fullName>
    </recommendedName>
</protein>
<dbReference type="PANTHER" id="PTHR12175">
    <property type="entry name" value="AD039 HT014 THIOREDOXIN FAMILY TRP26"/>
    <property type="match status" value="1"/>
</dbReference>
<proteinExistence type="inferred from homology"/>
<dbReference type="InterPro" id="IPR037047">
    <property type="entry name" value="PITH_dom_sf"/>
</dbReference>
<gene>
    <name evidence="4" type="ORF">MACK_001174</name>
</gene>